<accession>A0A699XK07</accession>
<protein>
    <submittedName>
        <fullName evidence="1">Uncharacterized protein</fullName>
    </submittedName>
</protein>
<dbReference type="AlphaFoldDB" id="A0A699XK07"/>
<comment type="caution">
    <text evidence="1">The sequence shown here is derived from an EMBL/GenBank/DDBJ whole genome shotgun (WGS) entry which is preliminary data.</text>
</comment>
<dbReference type="EMBL" id="BKCJ011866215">
    <property type="protein sequence ID" value="GFD59533.1"/>
    <property type="molecule type" value="Genomic_DNA"/>
</dbReference>
<organism evidence="1">
    <name type="scientific">Tanacetum cinerariifolium</name>
    <name type="common">Dalmatian daisy</name>
    <name type="synonym">Chrysanthemum cinerariifolium</name>
    <dbReference type="NCBI Taxonomy" id="118510"/>
    <lineage>
        <taxon>Eukaryota</taxon>
        <taxon>Viridiplantae</taxon>
        <taxon>Streptophyta</taxon>
        <taxon>Embryophyta</taxon>
        <taxon>Tracheophyta</taxon>
        <taxon>Spermatophyta</taxon>
        <taxon>Magnoliopsida</taxon>
        <taxon>eudicotyledons</taxon>
        <taxon>Gunneridae</taxon>
        <taxon>Pentapetalae</taxon>
        <taxon>asterids</taxon>
        <taxon>campanulids</taxon>
        <taxon>Asterales</taxon>
        <taxon>Asteraceae</taxon>
        <taxon>Asteroideae</taxon>
        <taxon>Anthemideae</taxon>
        <taxon>Anthemidinae</taxon>
        <taxon>Tanacetum</taxon>
    </lineage>
</organism>
<proteinExistence type="predicted"/>
<feature type="non-terminal residue" evidence="1">
    <location>
        <position position="1"/>
    </location>
</feature>
<sequence length="48" mass="5169">PRRRQKSQRSYAPPEVRVNRRDGLGIALCSEGGCSGRSVAAAFPSARP</sequence>
<reference evidence="1" key="1">
    <citation type="journal article" date="2019" name="Sci. Rep.">
        <title>Draft genome of Tanacetum cinerariifolium, the natural source of mosquito coil.</title>
        <authorList>
            <person name="Yamashiro T."/>
            <person name="Shiraishi A."/>
            <person name="Satake H."/>
            <person name="Nakayama K."/>
        </authorList>
    </citation>
    <scope>NUCLEOTIDE SEQUENCE</scope>
</reference>
<evidence type="ECO:0000313" key="1">
    <source>
        <dbReference type="EMBL" id="GFD59533.1"/>
    </source>
</evidence>
<name>A0A699XK07_TANCI</name>
<gene>
    <name evidence="1" type="ORF">Tci_931502</name>
</gene>